<protein>
    <recommendedName>
        <fullName evidence="4">DUF2897 domain-containing protein</fullName>
    </recommendedName>
</protein>
<gene>
    <name evidence="2" type="ORF">GCM10009111_24680</name>
</gene>
<keyword evidence="1" id="KW-0812">Transmembrane</keyword>
<accession>A0ABP3WHX7</accession>
<dbReference type="RefSeq" id="WP_215979018.1">
    <property type="nucleotide sequence ID" value="NZ_BAAAFA010000008.1"/>
</dbReference>
<reference evidence="3" key="1">
    <citation type="journal article" date="2019" name="Int. J. Syst. Evol. Microbiol.">
        <title>The Global Catalogue of Microorganisms (GCM) 10K type strain sequencing project: providing services to taxonomists for standard genome sequencing and annotation.</title>
        <authorList>
            <consortium name="The Broad Institute Genomics Platform"/>
            <consortium name="The Broad Institute Genome Sequencing Center for Infectious Disease"/>
            <person name="Wu L."/>
            <person name="Ma J."/>
        </authorList>
    </citation>
    <scope>NUCLEOTIDE SEQUENCE [LARGE SCALE GENOMIC DNA]</scope>
    <source>
        <strain evidence="3">JCM 15608</strain>
    </source>
</reference>
<dbReference type="EMBL" id="BAAAFA010000008">
    <property type="protein sequence ID" value="GAA0819948.1"/>
    <property type="molecule type" value="Genomic_DNA"/>
</dbReference>
<evidence type="ECO:0000313" key="2">
    <source>
        <dbReference type="EMBL" id="GAA0819948.1"/>
    </source>
</evidence>
<evidence type="ECO:0000313" key="3">
    <source>
        <dbReference type="Proteomes" id="UP001500021"/>
    </source>
</evidence>
<dbReference type="Pfam" id="PF11446">
    <property type="entry name" value="DUF2897"/>
    <property type="match status" value="1"/>
</dbReference>
<feature type="transmembrane region" description="Helical" evidence="1">
    <location>
        <begin position="6"/>
        <end position="24"/>
    </location>
</feature>
<comment type="caution">
    <text evidence="2">The sequence shown here is derived from an EMBL/GenBank/DDBJ whole genome shotgun (WGS) entry which is preliminary data.</text>
</comment>
<keyword evidence="1" id="KW-0472">Membrane</keyword>
<keyword evidence="1" id="KW-1133">Transmembrane helix</keyword>
<organism evidence="2 3">
    <name type="scientific">Colwellia asteriadis</name>
    <dbReference type="NCBI Taxonomy" id="517723"/>
    <lineage>
        <taxon>Bacteria</taxon>
        <taxon>Pseudomonadati</taxon>
        <taxon>Pseudomonadota</taxon>
        <taxon>Gammaproteobacteria</taxon>
        <taxon>Alteromonadales</taxon>
        <taxon>Colwelliaceae</taxon>
        <taxon>Colwellia</taxon>
    </lineage>
</organism>
<name>A0ABP3WHX7_9GAMM</name>
<sequence>MSYVEIIITVLIFGSILGGIFLIRKSAKKFNLTREQLADIKKRNEMLDKEEKKEQ</sequence>
<proteinExistence type="predicted"/>
<keyword evidence="3" id="KW-1185">Reference proteome</keyword>
<dbReference type="Proteomes" id="UP001500021">
    <property type="component" value="Unassembled WGS sequence"/>
</dbReference>
<evidence type="ECO:0008006" key="4">
    <source>
        <dbReference type="Google" id="ProtNLM"/>
    </source>
</evidence>
<dbReference type="InterPro" id="IPR021550">
    <property type="entry name" value="DUF2897"/>
</dbReference>
<evidence type="ECO:0000256" key="1">
    <source>
        <dbReference type="SAM" id="Phobius"/>
    </source>
</evidence>